<dbReference type="InterPro" id="IPR044666">
    <property type="entry name" value="Cyclophilin_A-like"/>
</dbReference>
<reference evidence="10 11" key="1">
    <citation type="submission" date="2023-10" db="EMBL/GenBank/DDBJ databases">
        <authorList>
            <person name="Maclean D."/>
            <person name="Macfadyen A."/>
        </authorList>
    </citation>
    <scope>NUCLEOTIDE SEQUENCE [LARGE SCALE GENOMIC DNA]</scope>
</reference>
<sequence>MAEVNGSGVLKQAAPSETHSMPSRTGLSTIEEEPGHDDSMVGPIVPRAKKRRKLDNEQEYLHALPSADMYERSFMHRETVTHSAMAIQTEFLVTASTDGHIKFWKKRPQGIEFAKHFRAHVGPVKDLALSHDGSLLVSIAEDKSIKIFDVPNIDMMAMLRLSYLPACAAWIFKKGDSKSKLAVAERDSGRIHIYDVRSGSDEPLASFEVHRAPVVAMRYNAAHDSVVSLDQKGMIEYWSAGDYSFPEDSVDFRTKIDTDLYALPKAKAAPQSLDISSDGSQFSIWCSDRRARVFWYRTGKLRRVYDESVEAAAELQKSESATYRLDAIDFGRRIAMEKELIADPDAPHQNAIFDESGNFLLYSTVLGIKVVNLVTNRVCRILGKVENTERFLGLALYQGIPGTGGRTKRMGAGISPAESDPMLVACAYNRQRLYLFSRREPPDTDEVATGRDVFNEKPTLEDTGPGEGGEEKEAALVLPRGAVMHTTKGDITLKLFPEECPKTIENFSTHAKNGYYDGIIFHRVIKGFMVQTGDPLGDGTGGQSIWGGEFEDEFSRNLRHDRPFTVSMANAGPNSNGSQFFITTTAACPWLDNKHTVLGRVVKGADVVQMIEKAKTDRFDKPFEDIKIVNIDVKMSVD</sequence>
<dbReference type="PRINTS" id="PR00153">
    <property type="entry name" value="CSAPPISMRASE"/>
</dbReference>
<dbReference type="PROSITE" id="PS50072">
    <property type="entry name" value="CSA_PPIASE_2"/>
    <property type="match status" value="1"/>
</dbReference>
<feature type="repeat" description="WD" evidence="7">
    <location>
        <begin position="117"/>
        <end position="158"/>
    </location>
</feature>
<dbReference type="Gene3D" id="2.130.10.10">
    <property type="entry name" value="YVTN repeat-like/Quinoprotein amine dehydrogenase"/>
    <property type="match status" value="1"/>
</dbReference>
<evidence type="ECO:0000256" key="3">
    <source>
        <dbReference type="ARBA" id="ARBA00022574"/>
    </source>
</evidence>
<feature type="repeat" description="WD" evidence="7">
    <location>
        <begin position="73"/>
        <end position="105"/>
    </location>
</feature>
<dbReference type="Proteomes" id="UP001314263">
    <property type="component" value="Unassembled WGS sequence"/>
</dbReference>
<dbReference type="FunFam" id="2.40.100.10:FF:000003">
    <property type="entry name" value="Peptidylprolyl isomerase domain and WD repeat-containing 1"/>
    <property type="match status" value="1"/>
</dbReference>
<evidence type="ECO:0000259" key="9">
    <source>
        <dbReference type="PROSITE" id="PS50072"/>
    </source>
</evidence>
<feature type="compositionally biased region" description="Polar residues" evidence="8">
    <location>
        <begin position="15"/>
        <end position="28"/>
    </location>
</feature>
<evidence type="ECO:0000256" key="7">
    <source>
        <dbReference type="PROSITE-ProRule" id="PRU00221"/>
    </source>
</evidence>
<dbReference type="CDD" id="cd01927">
    <property type="entry name" value="cyclophilin_WD40"/>
    <property type="match status" value="1"/>
</dbReference>
<feature type="domain" description="PPIase cyclophilin-type" evidence="9">
    <location>
        <begin position="489"/>
        <end position="633"/>
    </location>
</feature>
<evidence type="ECO:0000256" key="8">
    <source>
        <dbReference type="SAM" id="MobiDB-lite"/>
    </source>
</evidence>
<evidence type="ECO:0000256" key="2">
    <source>
        <dbReference type="ARBA" id="ARBA00013194"/>
    </source>
</evidence>
<evidence type="ECO:0000256" key="5">
    <source>
        <dbReference type="ARBA" id="ARBA00023110"/>
    </source>
</evidence>
<evidence type="ECO:0000256" key="4">
    <source>
        <dbReference type="ARBA" id="ARBA00022737"/>
    </source>
</evidence>
<protein>
    <recommendedName>
        <fullName evidence="2">peptidylprolyl isomerase</fullName>
        <ecNumber evidence="2">5.2.1.8</ecNumber>
    </recommendedName>
</protein>
<feature type="region of interest" description="Disordered" evidence="8">
    <location>
        <begin position="1"/>
        <end position="55"/>
    </location>
</feature>
<dbReference type="InterPro" id="IPR001680">
    <property type="entry name" value="WD40_rpt"/>
</dbReference>
<keyword evidence="4" id="KW-0677">Repeat</keyword>
<gene>
    <name evidence="10" type="ORF">CVIRNUC_008228</name>
</gene>
<dbReference type="InterPro" id="IPR029000">
    <property type="entry name" value="Cyclophilin-like_dom_sf"/>
</dbReference>
<evidence type="ECO:0000313" key="11">
    <source>
        <dbReference type="Proteomes" id="UP001314263"/>
    </source>
</evidence>
<dbReference type="PANTHER" id="PTHR45625">
    <property type="entry name" value="PEPTIDYL-PROLYL CIS-TRANS ISOMERASE-RELATED"/>
    <property type="match status" value="1"/>
</dbReference>
<comment type="catalytic activity">
    <reaction evidence="1">
        <text>[protein]-peptidylproline (omega=180) = [protein]-peptidylproline (omega=0)</text>
        <dbReference type="Rhea" id="RHEA:16237"/>
        <dbReference type="Rhea" id="RHEA-COMP:10747"/>
        <dbReference type="Rhea" id="RHEA-COMP:10748"/>
        <dbReference type="ChEBI" id="CHEBI:83833"/>
        <dbReference type="ChEBI" id="CHEBI:83834"/>
        <dbReference type="EC" id="5.2.1.8"/>
    </reaction>
</comment>
<dbReference type="PROSITE" id="PS50082">
    <property type="entry name" value="WD_REPEATS_2"/>
    <property type="match status" value="2"/>
</dbReference>
<dbReference type="InterPro" id="IPR002130">
    <property type="entry name" value="Cyclophilin-type_PPIase_dom"/>
</dbReference>
<name>A0AAV1IGH3_9CHLO</name>
<evidence type="ECO:0000256" key="1">
    <source>
        <dbReference type="ARBA" id="ARBA00000971"/>
    </source>
</evidence>
<dbReference type="SUPFAM" id="SSF50891">
    <property type="entry name" value="Cyclophilin-like"/>
    <property type="match status" value="1"/>
</dbReference>
<dbReference type="PANTHER" id="PTHR45625:SF4">
    <property type="entry name" value="PEPTIDYLPROLYL ISOMERASE DOMAIN AND WD REPEAT-CONTAINING PROTEIN 1"/>
    <property type="match status" value="1"/>
</dbReference>
<dbReference type="Pfam" id="PF00400">
    <property type="entry name" value="WD40"/>
    <property type="match status" value="2"/>
</dbReference>
<keyword evidence="3 7" id="KW-0853">WD repeat</keyword>
<dbReference type="SMART" id="SM00320">
    <property type="entry name" value="WD40"/>
    <property type="match status" value="3"/>
</dbReference>
<dbReference type="AlphaFoldDB" id="A0AAV1IGH3"/>
<dbReference type="Gene3D" id="2.40.100.10">
    <property type="entry name" value="Cyclophilin-like"/>
    <property type="match status" value="1"/>
</dbReference>
<dbReference type="EMBL" id="CAUYUE010000011">
    <property type="protein sequence ID" value="CAK0785023.1"/>
    <property type="molecule type" value="Genomic_DNA"/>
</dbReference>
<dbReference type="GO" id="GO:0003755">
    <property type="term" value="F:peptidyl-prolyl cis-trans isomerase activity"/>
    <property type="evidence" value="ECO:0007669"/>
    <property type="project" value="UniProtKB-KW"/>
</dbReference>
<dbReference type="Pfam" id="PF00160">
    <property type="entry name" value="Pro_isomerase"/>
    <property type="match status" value="1"/>
</dbReference>
<keyword evidence="11" id="KW-1185">Reference proteome</keyword>
<dbReference type="InterPro" id="IPR036322">
    <property type="entry name" value="WD40_repeat_dom_sf"/>
</dbReference>
<evidence type="ECO:0000313" key="10">
    <source>
        <dbReference type="EMBL" id="CAK0785023.1"/>
    </source>
</evidence>
<organism evidence="10 11">
    <name type="scientific">Coccomyxa viridis</name>
    <dbReference type="NCBI Taxonomy" id="1274662"/>
    <lineage>
        <taxon>Eukaryota</taxon>
        <taxon>Viridiplantae</taxon>
        <taxon>Chlorophyta</taxon>
        <taxon>core chlorophytes</taxon>
        <taxon>Trebouxiophyceae</taxon>
        <taxon>Trebouxiophyceae incertae sedis</taxon>
        <taxon>Coccomyxaceae</taxon>
        <taxon>Coccomyxa</taxon>
    </lineage>
</organism>
<dbReference type="SUPFAM" id="SSF50978">
    <property type="entry name" value="WD40 repeat-like"/>
    <property type="match status" value="1"/>
</dbReference>
<dbReference type="EC" id="5.2.1.8" evidence="2"/>
<keyword evidence="6" id="KW-0413">Isomerase</keyword>
<keyword evidence="5" id="KW-0697">Rotamase</keyword>
<dbReference type="GO" id="GO:0005634">
    <property type="term" value="C:nucleus"/>
    <property type="evidence" value="ECO:0007669"/>
    <property type="project" value="UniProtKB-ARBA"/>
</dbReference>
<accession>A0AAV1IGH3</accession>
<evidence type="ECO:0000256" key="6">
    <source>
        <dbReference type="ARBA" id="ARBA00023235"/>
    </source>
</evidence>
<proteinExistence type="predicted"/>
<dbReference type="InterPro" id="IPR015943">
    <property type="entry name" value="WD40/YVTN_repeat-like_dom_sf"/>
</dbReference>
<dbReference type="PROSITE" id="PS50294">
    <property type="entry name" value="WD_REPEATS_REGION"/>
    <property type="match status" value="1"/>
</dbReference>
<comment type="caution">
    <text evidence="10">The sequence shown here is derived from an EMBL/GenBank/DDBJ whole genome shotgun (WGS) entry which is preliminary data.</text>
</comment>